<dbReference type="Pfam" id="PF13420">
    <property type="entry name" value="Acetyltransf_4"/>
    <property type="match status" value="1"/>
</dbReference>
<dbReference type="PANTHER" id="PTHR43072">
    <property type="entry name" value="N-ACETYLTRANSFERASE"/>
    <property type="match status" value="1"/>
</dbReference>
<dbReference type="AlphaFoldDB" id="A0A1M5PP90"/>
<accession>A0A1M5PP90</accession>
<dbReference type="OrthoDB" id="5459937at2"/>
<dbReference type="InterPro" id="IPR000182">
    <property type="entry name" value="GNAT_dom"/>
</dbReference>
<sequence length="197" mass="21292">MTSANIAQVPGRSAPITGASPHTALIIRDAAPEDMADVQRIYAHHVLHGTATFEEVPPTVDDMLARRTHVVASGMPYLVAVLDNEVAGYCYAAQYRPRVAYRYTIEDSIYLAEGQAGKGLGKALLSALIERCEQGPWRQMIAVIAGNNNLSSIGLHRSMGFTHAGTQLATGFKFNQWIDVVFMQRALGPGSGTPPDR</sequence>
<dbReference type="InterPro" id="IPR016181">
    <property type="entry name" value="Acyl_CoA_acyltransferase"/>
</dbReference>
<dbReference type="EMBL" id="FQXE01000002">
    <property type="protein sequence ID" value="SHH03548.1"/>
    <property type="molecule type" value="Genomic_DNA"/>
</dbReference>
<dbReference type="PANTHER" id="PTHR43072:SF8">
    <property type="entry name" value="ACYLTRANSFERASE FABY-RELATED"/>
    <property type="match status" value="1"/>
</dbReference>
<dbReference type="GO" id="GO:0016747">
    <property type="term" value="F:acyltransferase activity, transferring groups other than amino-acyl groups"/>
    <property type="evidence" value="ECO:0007669"/>
    <property type="project" value="InterPro"/>
</dbReference>
<protein>
    <submittedName>
        <fullName evidence="2">Phosphinothricin acetyltransferase</fullName>
    </submittedName>
</protein>
<reference evidence="2 3" key="1">
    <citation type="submission" date="2016-11" db="EMBL/GenBank/DDBJ databases">
        <authorList>
            <person name="Jaros S."/>
            <person name="Januszkiewicz K."/>
            <person name="Wedrychowicz H."/>
        </authorList>
    </citation>
    <scope>NUCLEOTIDE SEQUENCE [LARGE SCALE GENOMIC DNA]</scope>
    <source>
        <strain evidence="2 3">CGMCC 1.10190</strain>
    </source>
</reference>
<evidence type="ECO:0000313" key="2">
    <source>
        <dbReference type="EMBL" id="SHH03548.1"/>
    </source>
</evidence>
<dbReference type="CDD" id="cd04301">
    <property type="entry name" value="NAT_SF"/>
    <property type="match status" value="1"/>
</dbReference>
<gene>
    <name evidence="2" type="ORF">SAMN04488135_10212</name>
</gene>
<evidence type="ECO:0000313" key="3">
    <source>
        <dbReference type="Proteomes" id="UP000184226"/>
    </source>
</evidence>
<name>A0A1M5PP90_9BURK</name>
<keyword evidence="3" id="KW-1185">Reference proteome</keyword>
<feature type="domain" description="N-acetyltransferase" evidence="1">
    <location>
        <begin position="25"/>
        <end position="188"/>
    </location>
</feature>
<dbReference type="Gene3D" id="3.40.630.30">
    <property type="match status" value="1"/>
</dbReference>
<proteinExistence type="predicted"/>
<dbReference type="SUPFAM" id="SSF55729">
    <property type="entry name" value="Acyl-CoA N-acyltransferases (Nat)"/>
    <property type="match status" value="1"/>
</dbReference>
<evidence type="ECO:0000259" key="1">
    <source>
        <dbReference type="PROSITE" id="PS51186"/>
    </source>
</evidence>
<dbReference type="PROSITE" id="PS51186">
    <property type="entry name" value="GNAT"/>
    <property type="match status" value="1"/>
</dbReference>
<dbReference type="STRING" id="658167.SAMN04488135_10212"/>
<dbReference type="Proteomes" id="UP000184226">
    <property type="component" value="Unassembled WGS sequence"/>
</dbReference>
<organism evidence="2 3">
    <name type="scientific">Pollutimonas bauzanensis</name>
    <dbReference type="NCBI Taxonomy" id="658167"/>
    <lineage>
        <taxon>Bacteria</taxon>
        <taxon>Pseudomonadati</taxon>
        <taxon>Pseudomonadota</taxon>
        <taxon>Betaproteobacteria</taxon>
        <taxon>Burkholderiales</taxon>
        <taxon>Alcaligenaceae</taxon>
        <taxon>Pollutimonas</taxon>
    </lineage>
</organism>
<keyword evidence="2" id="KW-0808">Transferase</keyword>
<dbReference type="RefSeq" id="WP_073101677.1">
    <property type="nucleotide sequence ID" value="NZ_FQXE01000002.1"/>
</dbReference>